<proteinExistence type="predicted"/>
<dbReference type="RefSeq" id="WP_109952714.1">
    <property type="nucleotide sequence ID" value="NZ_CP029551.1"/>
</dbReference>
<reference evidence="1 2" key="1">
    <citation type="submission" date="2018-05" db="EMBL/GenBank/DDBJ databases">
        <title>Complete Genome Sequence of Methylobacterium sp. 17Sr1-43.</title>
        <authorList>
            <person name="Srinivasan S."/>
        </authorList>
    </citation>
    <scope>NUCLEOTIDE SEQUENCE [LARGE SCALE GENOMIC DNA]</scope>
    <source>
        <strain evidence="1 2">17Sr1-43</strain>
    </source>
</reference>
<name>A0A2U8VW98_9HYPH</name>
<evidence type="ECO:0000313" key="1">
    <source>
        <dbReference type="EMBL" id="AWN37648.1"/>
    </source>
</evidence>
<accession>A0A2U8VW98</accession>
<dbReference type="KEGG" id="meti:DK427_19535"/>
<dbReference type="OrthoDB" id="8005075at2"/>
<keyword evidence="2" id="KW-1185">Reference proteome</keyword>
<organism evidence="1 2">
    <name type="scientific">Methylobacterium radiodurans</name>
    <dbReference type="NCBI Taxonomy" id="2202828"/>
    <lineage>
        <taxon>Bacteria</taxon>
        <taxon>Pseudomonadati</taxon>
        <taxon>Pseudomonadota</taxon>
        <taxon>Alphaproteobacteria</taxon>
        <taxon>Hyphomicrobiales</taxon>
        <taxon>Methylobacteriaceae</taxon>
        <taxon>Methylobacterium</taxon>
    </lineage>
</organism>
<dbReference type="AlphaFoldDB" id="A0A2U8VW98"/>
<dbReference type="EMBL" id="CP029551">
    <property type="protein sequence ID" value="AWN37648.1"/>
    <property type="molecule type" value="Genomic_DNA"/>
</dbReference>
<sequence length="63" mass="7002">MSRISVRLAGDGTHAVIQGNDPVVSGLTLDEAENYLTFIRASARVRRTRRLPEALRRQGERPA</sequence>
<protein>
    <submittedName>
        <fullName evidence="1">Uncharacterized protein</fullName>
    </submittedName>
</protein>
<evidence type="ECO:0000313" key="2">
    <source>
        <dbReference type="Proteomes" id="UP000246058"/>
    </source>
</evidence>
<gene>
    <name evidence="1" type="ORF">DK427_19535</name>
</gene>
<dbReference type="Proteomes" id="UP000246058">
    <property type="component" value="Chromosome"/>
</dbReference>